<dbReference type="EMBL" id="BMUU01000015">
    <property type="protein sequence ID" value="GGY62434.1"/>
    <property type="molecule type" value="Genomic_DNA"/>
</dbReference>
<evidence type="ECO:0000313" key="2">
    <source>
        <dbReference type="Proteomes" id="UP000600946"/>
    </source>
</evidence>
<accession>A0ABQ3AN39</accession>
<evidence type="ECO:0008006" key="3">
    <source>
        <dbReference type="Google" id="ProtNLM"/>
    </source>
</evidence>
<evidence type="ECO:0000313" key="1">
    <source>
        <dbReference type="EMBL" id="GGY62434.1"/>
    </source>
</evidence>
<reference evidence="2" key="1">
    <citation type="journal article" date="2019" name="Int. J. Syst. Evol. Microbiol.">
        <title>The Global Catalogue of Microorganisms (GCM) 10K type strain sequencing project: providing services to taxonomists for standard genome sequencing and annotation.</title>
        <authorList>
            <consortium name="The Broad Institute Genomics Platform"/>
            <consortium name="The Broad Institute Genome Sequencing Center for Infectious Disease"/>
            <person name="Wu L."/>
            <person name="Ma J."/>
        </authorList>
    </citation>
    <scope>NUCLEOTIDE SEQUENCE [LARGE SCALE GENOMIC DNA]</scope>
    <source>
        <strain evidence="2">JCM 4594</strain>
    </source>
</reference>
<organism evidence="1 2">
    <name type="scientific">Streptomyces xanthochromogenes</name>
    <dbReference type="NCBI Taxonomy" id="67384"/>
    <lineage>
        <taxon>Bacteria</taxon>
        <taxon>Bacillati</taxon>
        <taxon>Actinomycetota</taxon>
        <taxon>Actinomycetes</taxon>
        <taxon>Kitasatosporales</taxon>
        <taxon>Streptomycetaceae</taxon>
        <taxon>Streptomyces</taxon>
    </lineage>
</organism>
<comment type="caution">
    <text evidence="1">The sequence shown here is derived from an EMBL/GenBank/DDBJ whole genome shotgun (WGS) entry which is preliminary data.</text>
</comment>
<dbReference type="Proteomes" id="UP000600946">
    <property type="component" value="Unassembled WGS sequence"/>
</dbReference>
<sequence>MTTDTDTPSEHILWESIVGPRFVEALNDGLARARSLRTLPPSEPTRSAQELPDPFVARVMASFGTALPAVLAPEEKRDVTLRSALLRRGRRMLMDSLTPGGPTAPLLVRGRADELSSRHETLVRTLLMECAALVVLEGGGFQGGGSRPADLIRALGRTARAGEEPAVGG</sequence>
<gene>
    <name evidence="1" type="ORF">GCM10010326_66650</name>
</gene>
<protein>
    <recommendedName>
        <fullName evidence="3">TetR family transcriptional regulator</fullName>
    </recommendedName>
</protein>
<dbReference type="GeneID" id="96294533"/>
<name>A0ABQ3AN39_9ACTN</name>
<dbReference type="RefSeq" id="WP_161247068.1">
    <property type="nucleotide sequence ID" value="NZ_BMUU01000015.1"/>
</dbReference>
<keyword evidence="2" id="KW-1185">Reference proteome</keyword>
<proteinExistence type="predicted"/>